<dbReference type="Pfam" id="PF00072">
    <property type="entry name" value="Response_reg"/>
    <property type="match status" value="1"/>
</dbReference>
<dbReference type="InterPro" id="IPR036097">
    <property type="entry name" value="HisK_dim/P_sf"/>
</dbReference>
<dbReference type="CDD" id="cd00156">
    <property type="entry name" value="REC"/>
    <property type="match status" value="1"/>
</dbReference>
<dbReference type="InterPro" id="IPR011006">
    <property type="entry name" value="CheY-like_superfamily"/>
</dbReference>
<keyword evidence="3 4" id="KW-0597">Phosphoprotein</keyword>
<dbReference type="SUPFAM" id="SSF52172">
    <property type="entry name" value="CheY-like"/>
    <property type="match status" value="1"/>
</dbReference>
<dbReference type="PROSITE" id="PS50109">
    <property type="entry name" value="HIS_KIN"/>
    <property type="match status" value="1"/>
</dbReference>
<evidence type="ECO:0000256" key="4">
    <source>
        <dbReference type="PROSITE-ProRule" id="PRU00169"/>
    </source>
</evidence>
<dbReference type="SUPFAM" id="SSF55874">
    <property type="entry name" value="ATPase domain of HSP90 chaperone/DNA topoisomerase II/histidine kinase"/>
    <property type="match status" value="1"/>
</dbReference>
<gene>
    <name evidence="9" type="ORF">DI536_00070</name>
</gene>
<evidence type="ECO:0000256" key="2">
    <source>
        <dbReference type="ARBA" id="ARBA00012438"/>
    </source>
</evidence>
<keyword evidence="5" id="KW-0812">Transmembrane</keyword>
<evidence type="ECO:0000259" key="8">
    <source>
        <dbReference type="PROSITE" id="PS50113"/>
    </source>
</evidence>
<feature type="domain" description="Histidine kinase" evidence="6">
    <location>
        <begin position="343"/>
        <end position="571"/>
    </location>
</feature>
<evidence type="ECO:0000256" key="5">
    <source>
        <dbReference type="SAM" id="Phobius"/>
    </source>
</evidence>
<dbReference type="InterPro" id="IPR013656">
    <property type="entry name" value="PAS_4"/>
</dbReference>
<dbReference type="SUPFAM" id="SSF47384">
    <property type="entry name" value="Homodimeric domain of signal transducing histidine kinase"/>
    <property type="match status" value="1"/>
</dbReference>
<dbReference type="AlphaFoldDB" id="A0A2W5VA75"/>
<dbReference type="InterPro" id="IPR004358">
    <property type="entry name" value="Sig_transdc_His_kin-like_C"/>
</dbReference>
<dbReference type="Gene3D" id="1.10.287.130">
    <property type="match status" value="1"/>
</dbReference>
<dbReference type="InterPro" id="IPR003594">
    <property type="entry name" value="HATPase_dom"/>
</dbReference>
<sequence length="705" mass="76782">MSQSPNSVVSEAQKSIMQDVLRWALPTAGGVSVVTLTTAIASGMFATHWGRGVPSIVLLLCTVIGWFELRREAFERAVGWLVGGVGLVIFITLTFNGGIRAPSAMLLPYLVALFGWMYGRVAGTVMAVISAATITLYFALGVAKLLTEPPELPLVGEFVMLLVVTLLIWSTTTLPPTRLRAALIESLQRERELKAEQELRMTAAHQLQAVFDQSPHVMALVRPDGRLFSINKAALEFVGLENADAFVGAHFSKTPWWSKEDASRLNSGLAELANGKAVRFDTTRVDGRGQRRNIEFSLSPFRNSKGEIAWLIAEGRDVTEAVQAKERRSLTQRLELVGQLAGGVAHDFNNVLMAIVSSAEVLRFDLKEDGEVPHNVAESLDTILDAGRRAGDLTTRLLTFGRRTPTEKRPVSVNRLVRSTIKLLERTLPANIKLVVEASATTDLVDGDPATLESTLINLALNARDAMVDGGTITFTTQRVELDEDWCTASGFDLKPGAYLRVSVRDTGTGIAPEHLGRVFDPFFTTKEEGKGTGLGLSSVFGVLREHHGAVHVYSELGRGTVFHLSLPLSSVTPVPASPKNTAPQFAKLKALVVDDEQPIRHMLPRLLRRLGIEAITAESAEDALPLLDGELDLLISDIVLPGKRGSELALEFLQRKPDAHVLLISGFPKDTELSALPVDRVRLLGKPFTYEALQKALSELLQPS</sequence>
<protein>
    <recommendedName>
        <fullName evidence="2">histidine kinase</fullName>
        <ecNumber evidence="2">2.7.13.3</ecNumber>
    </recommendedName>
</protein>
<evidence type="ECO:0000313" key="9">
    <source>
        <dbReference type="EMBL" id="PZR18318.1"/>
    </source>
</evidence>
<feature type="modified residue" description="4-aspartylphosphate" evidence="4">
    <location>
        <position position="638"/>
    </location>
</feature>
<organism evidence="9 10">
    <name type="scientific">Archangium gephyra</name>
    <dbReference type="NCBI Taxonomy" id="48"/>
    <lineage>
        <taxon>Bacteria</taxon>
        <taxon>Pseudomonadati</taxon>
        <taxon>Myxococcota</taxon>
        <taxon>Myxococcia</taxon>
        <taxon>Myxococcales</taxon>
        <taxon>Cystobacterineae</taxon>
        <taxon>Archangiaceae</taxon>
        <taxon>Archangium</taxon>
    </lineage>
</organism>
<dbReference type="PRINTS" id="PR00344">
    <property type="entry name" value="BCTRLSENSOR"/>
</dbReference>
<dbReference type="Gene3D" id="3.30.565.10">
    <property type="entry name" value="Histidine kinase-like ATPase, C-terminal domain"/>
    <property type="match status" value="1"/>
</dbReference>
<keyword evidence="5" id="KW-0472">Membrane</keyword>
<feature type="transmembrane region" description="Helical" evidence="5">
    <location>
        <begin position="52"/>
        <end position="69"/>
    </location>
</feature>
<evidence type="ECO:0000256" key="1">
    <source>
        <dbReference type="ARBA" id="ARBA00000085"/>
    </source>
</evidence>
<dbReference type="InterPro" id="IPR003661">
    <property type="entry name" value="HisK_dim/P_dom"/>
</dbReference>
<dbReference type="InterPro" id="IPR000014">
    <property type="entry name" value="PAS"/>
</dbReference>
<dbReference type="EC" id="2.7.13.3" evidence="2"/>
<dbReference type="PROSITE" id="PS50110">
    <property type="entry name" value="RESPONSE_REGULATORY"/>
    <property type="match status" value="1"/>
</dbReference>
<feature type="domain" description="PAC" evidence="8">
    <location>
        <begin position="276"/>
        <end position="330"/>
    </location>
</feature>
<dbReference type="SMART" id="SM00448">
    <property type="entry name" value="REC"/>
    <property type="match status" value="1"/>
</dbReference>
<dbReference type="NCBIfam" id="TIGR00229">
    <property type="entry name" value="sensory_box"/>
    <property type="match status" value="1"/>
</dbReference>
<accession>A0A2W5VA75</accession>
<dbReference type="InterPro" id="IPR036890">
    <property type="entry name" value="HATPase_C_sf"/>
</dbReference>
<dbReference type="InterPro" id="IPR005467">
    <property type="entry name" value="His_kinase_dom"/>
</dbReference>
<evidence type="ECO:0000256" key="3">
    <source>
        <dbReference type="ARBA" id="ARBA00022553"/>
    </source>
</evidence>
<dbReference type="SMART" id="SM00388">
    <property type="entry name" value="HisKA"/>
    <property type="match status" value="1"/>
</dbReference>
<dbReference type="Pfam" id="PF02518">
    <property type="entry name" value="HATPase_c"/>
    <property type="match status" value="1"/>
</dbReference>
<comment type="caution">
    <text evidence="9">The sequence shown here is derived from an EMBL/GenBank/DDBJ whole genome shotgun (WGS) entry which is preliminary data.</text>
</comment>
<dbReference type="Pfam" id="PF08448">
    <property type="entry name" value="PAS_4"/>
    <property type="match status" value="1"/>
</dbReference>
<feature type="domain" description="Response regulatory" evidence="7">
    <location>
        <begin position="590"/>
        <end position="702"/>
    </location>
</feature>
<evidence type="ECO:0000313" key="10">
    <source>
        <dbReference type="Proteomes" id="UP000249061"/>
    </source>
</evidence>
<reference evidence="9 10" key="1">
    <citation type="submission" date="2017-08" db="EMBL/GenBank/DDBJ databases">
        <title>Infants hospitalized years apart are colonized by the same room-sourced microbial strains.</title>
        <authorList>
            <person name="Brooks B."/>
            <person name="Olm M.R."/>
            <person name="Firek B.A."/>
            <person name="Baker R."/>
            <person name="Thomas B.C."/>
            <person name="Morowitz M.J."/>
            <person name="Banfield J.F."/>
        </authorList>
    </citation>
    <scope>NUCLEOTIDE SEQUENCE [LARGE SCALE GENOMIC DNA]</scope>
    <source>
        <strain evidence="9">S2_003_000_R2_14</strain>
    </source>
</reference>
<dbReference type="InterPro" id="IPR001789">
    <property type="entry name" value="Sig_transdc_resp-reg_receiver"/>
</dbReference>
<feature type="transmembrane region" description="Helical" evidence="5">
    <location>
        <begin position="20"/>
        <end position="46"/>
    </location>
</feature>
<dbReference type="Gene3D" id="3.30.450.20">
    <property type="entry name" value="PAS domain"/>
    <property type="match status" value="1"/>
</dbReference>
<dbReference type="Pfam" id="PF00512">
    <property type="entry name" value="HisKA"/>
    <property type="match status" value="1"/>
</dbReference>
<dbReference type="SMART" id="SM00387">
    <property type="entry name" value="HATPase_c"/>
    <property type="match status" value="1"/>
</dbReference>
<comment type="catalytic activity">
    <reaction evidence="1">
        <text>ATP + protein L-histidine = ADP + protein N-phospho-L-histidine.</text>
        <dbReference type="EC" id="2.7.13.3"/>
    </reaction>
</comment>
<proteinExistence type="predicted"/>
<feature type="transmembrane region" description="Helical" evidence="5">
    <location>
        <begin position="117"/>
        <end position="140"/>
    </location>
</feature>
<evidence type="ECO:0000259" key="6">
    <source>
        <dbReference type="PROSITE" id="PS50109"/>
    </source>
</evidence>
<dbReference type="InterPro" id="IPR000700">
    <property type="entry name" value="PAS-assoc_C"/>
</dbReference>
<dbReference type="InterPro" id="IPR035965">
    <property type="entry name" value="PAS-like_dom_sf"/>
</dbReference>
<dbReference type="PANTHER" id="PTHR43065:SF42">
    <property type="entry name" value="TWO-COMPONENT SENSOR PPRA"/>
    <property type="match status" value="1"/>
</dbReference>
<dbReference type="Gene3D" id="3.40.50.2300">
    <property type="match status" value="1"/>
</dbReference>
<dbReference type="PANTHER" id="PTHR43065">
    <property type="entry name" value="SENSOR HISTIDINE KINASE"/>
    <property type="match status" value="1"/>
</dbReference>
<dbReference type="SUPFAM" id="SSF55785">
    <property type="entry name" value="PYP-like sensor domain (PAS domain)"/>
    <property type="match status" value="1"/>
</dbReference>
<name>A0A2W5VA75_9BACT</name>
<dbReference type="PROSITE" id="PS50113">
    <property type="entry name" value="PAC"/>
    <property type="match status" value="1"/>
</dbReference>
<evidence type="ECO:0000259" key="7">
    <source>
        <dbReference type="PROSITE" id="PS50110"/>
    </source>
</evidence>
<dbReference type="EMBL" id="QFQP01000001">
    <property type="protein sequence ID" value="PZR18318.1"/>
    <property type="molecule type" value="Genomic_DNA"/>
</dbReference>
<dbReference type="Proteomes" id="UP000249061">
    <property type="component" value="Unassembled WGS sequence"/>
</dbReference>
<feature type="transmembrane region" description="Helical" evidence="5">
    <location>
        <begin position="78"/>
        <end position="97"/>
    </location>
</feature>
<keyword evidence="5" id="KW-1133">Transmembrane helix</keyword>
<feature type="transmembrane region" description="Helical" evidence="5">
    <location>
        <begin position="152"/>
        <end position="170"/>
    </location>
</feature>
<dbReference type="GO" id="GO:0000155">
    <property type="term" value="F:phosphorelay sensor kinase activity"/>
    <property type="evidence" value="ECO:0007669"/>
    <property type="project" value="InterPro"/>
</dbReference>